<feature type="domain" description="DAC" evidence="11">
    <location>
        <begin position="90"/>
        <end position="256"/>
    </location>
</feature>
<feature type="transmembrane region" description="Helical" evidence="10">
    <location>
        <begin position="14"/>
        <end position="34"/>
    </location>
</feature>
<evidence type="ECO:0000256" key="1">
    <source>
        <dbReference type="ARBA" id="ARBA00000877"/>
    </source>
</evidence>
<comment type="function">
    <text evidence="10">Catalyzes the condensation of 2 ATP molecules into cyclic di-AMP (c-di-AMP), a second messenger used to regulate differing processes in different bacteria.</text>
</comment>
<feature type="transmembrane region" description="Helical" evidence="10">
    <location>
        <begin position="46"/>
        <end position="67"/>
    </location>
</feature>
<gene>
    <name evidence="10" type="primary">dacA</name>
    <name evidence="12" type="ORF">J2S20_001335</name>
</gene>
<evidence type="ECO:0000259" key="11">
    <source>
        <dbReference type="PROSITE" id="PS51794"/>
    </source>
</evidence>
<comment type="subunit">
    <text evidence="10">Probably a homodimer.</text>
</comment>
<dbReference type="InterPro" id="IPR003390">
    <property type="entry name" value="DNA_integrity_scan_DisA_N"/>
</dbReference>
<sequence>MQLMMEYLRAMLGMAPRITLTGVIEIALIAWMAYEFLNWIRDTKAWILLRGLIFIFAFVIFCVILHLDTILWILGRVATIAVTALIIVFQPELRKALEQLGSRNFLTSFNKMIADDADASQFSEHTINELVKASYELGRAKTGALMVIEQEISLGDIVRTGIDINGIVSSQLLINIFEHNTPLHDGAVIIRGNTIASATCYLPLSDNLSISKELGTRHRAAIGISETTDSVTIVVSEETGKVSVARNGRLTVIRDADTLRGILQGLTAEQEPQRRFGFSFLRGKGKNERKSGQ</sequence>
<dbReference type="GO" id="GO:0004016">
    <property type="term" value="F:adenylate cyclase activity"/>
    <property type="evidence" value="ECO:0007669"/>
    <property type="project" value="UniProtKB-UniRule"/>
</dbReference>
<keyword evidence="8 10" id="KW-1133">Transmembrane helix</keyword>
<dbReference type="Proteomes" id="UP001241537">
    <property type="component" value="Unassembled WGS sequence"/>
</dbReference>
<dbReference type="GO" id="GO:0006171">
    <property type="term" value="P:cAMP biosynthetic process"/>
    <property type="evidence" value="ECO:0007669"/>
    <property type="project" value="InterPro"/>
</dbReference>
<name>A0AAE3VAA0_9FIRM</name>
<keyword evidence="13" id="KW-1185">Reference proteome</keyword>
<evidence type="ECO:0000256" key="10">
    <source>
        <dbReference type="HAMAP-Rule" id="MF_01499"/>
    </source>
</evidence>
<feature type="transmembrane region" description="Helical" evidence="10">
    <location>
        <begin position="73"/>
        <end position="89"/>
    </location>
</feature>
<dbReference type="HAMAP" id="MF_01499">
    <property type="entry name" value="DacA"/>
    <property type="match status" value="1"/>
</dbReference>
<dbReference type="PANTHER" id="PTHR34185">
    <property type="entry name" value="DIADENYLATE CYCLASE"/>
    <property type="match status" value="1"/>
</dbReference>
<dbReference type="InterPro" id="IPR034701">
    <property type="entry name" value="CdaA"/>
</dbReference>
<accession>A0AAE3VAA0</accession>
<keyword evidence="6 10" id="KW-0547">Nucleotide-binding</keyword>
<dbReference type="AlphaFoldDB" id="A0AAE3VAA0"/>
<proteinExistence type="inferred from homology"/>
<comment type="catalytic activity">
    <reaction evidence="1 10">
        <text>2 ATP = 3',3'-c-di-AMP + 2 diphosphate</text>
        <dbReference type="Rhea" id="RHEA:35655"/>
        <dbReference type="ChEBI" id="CHEBI:30616"/>
        <dbReference type="ChEBI" id="CHEBI:33019"/>
        <dbReference type="ChEBI" id="CHEBI:71500"/>
        <dbReference type="EC" id="2.7.7.85"/>
    </reaction>
</comment>
<evidence type="ECO:0000256" key="6">
    <source>
        <dbReference type="ARBA" id="ARBA00022741"/>
    </source>
</evidence>
<dbReference type="SUPFAM" id="SSF143597">
    <property type="entry name" value="YojJ-like"/>
    <property type="match status" value="1"/>
</dbReference>
<dbReference type="RefSeq" id="WP_106612227.1">
    <property type="nucleotide sequence ID" value="NZ_JAUSTO010000007.1"/>
</dbReference>
<comment type="caution">
    <text evidence="10">Lacks conserved residue(s) required for the propagation of feature annotation.</text>
</comment>
<protein>
    <recommendedName>
        <fullName evidence="10">Diadenylate cyclase</fullName>
        <shortName evidence="10">DAC</shortName>
        <ecNumber evidence="10">2.7.7.85</ecNumber>
    </recommendedName>
    <alternativeName>
        <fullName evidence="10">Cyclic-di-AMP synthase</fullName>
        <shortName evidence="10">c-di-AMP synthase</shortName>
    </alternativeName>
</protein>
<keyword evidence="2 10" id="KW-1003">Cell membrane</keyword>
<evidence type="ECO:0000313" key="12">
    <source>
        <dbReference type="EMBL" id="MDQ0152641.1"/>
    </source>
</evidence>
<dbReference type="InterPro" id="IPR050338">
    <property type="entry name" value="DisA"/>
</dbReference>
<keyword evidence="7 10" id="KW-0067">ATP-binding</keyword>
<dbReference type="PROSITE" id="PS51794">
    <property type="entry name" value="DAC"/>
    <property type="match status" value="1"/>
</dbReference>
<evidence type="ECO:0000256" key="5">
    <source>
        <dbReference type="ARBA" id="ARBA00022695"/>
    </source>
</evidence>
<reference evidence="12" key="1">
    <citation type="submission" date="2023-07" db="EMBL/GenBank/DDBJ databases">
        <title>Genomic Encyclopedia of Type Strains, Phase IV (KMG-IV): sequencing the most valuable type-strain genomes for metagenomic binning, comparative biology and taxonomic classification.</title>
        <authorList>
            <person name="Goeker M."/>
        </authorList>
    </citation>
    <scope>NUCLEOTIDE SEQUENCE</scope>
    <source>
        <strain evidence="12">DSM 19659</strain>
    </source>
</reference>
<keyword evidence="4 10" id="KW-0812">Transmembrane</keyword>
<dbReference type="InterPro" id="IPR045585">
    <property type="entry name" value="CdaA_N"/>
</dbReference>
<dbReference type="Pfam" id="PF19293">
    <property type="entry name" value="CdaA_N"/>
    <property type="match status" value="1"/>
</dbReference>
<comment type="similarity">
    <text evidence="10">Belongs to the adenylate cyclase family. DacA/CdaA subfamily.</text>
</comment>
<evidence type="ECO:0000256" key="2">
    <source>
        <dbReference type="ARBA" id="ARBA00022475"/>
    </source>
</evidence>
<dbReference type="EMBL" id="JAUSTO010000007">
    <property type="protein sequence ID" value="MDQ0152641.1"/>
    <property type="molecule type" value="Genomic_DNA"/>
</dbReference>
<dbReference type="PIRSF" id="PIRSF004793">
    <property type="entry name" value="UCP004793"/>
    <property type="match status" value="1"/>
</dbReference>
<keyword evidence="5 10" id="KW-0548">Nucleotidyltransferase</keyword>
<dbReference type="FunFam" id="3.40.1700.10:FF:000002">
    <property type="entry name" value="Diadenylate cyclase"/>
    <property type="match status" value="1"/>
</dbReference>
<dbReference type="GO" id="GO:0005524">
    <property type="term" value="F:ATP binding"/>
    <property type="evidence" value="ECO:0007669"/>
    <property type="project" value="UniProtKB-UniRule"/>
</dbReference>
<dbReference type="InterPro" id="IPR036888">
    <property type="entry name" value="DNA_integrity_DisA_N_sf"/>
</dbReference>
<dbReference type="InterPro" id="IPR014046">
    <property type="entry name" value="C-di-AMP_synthase"/>
</dbReference>
<keyword evidence="9 10" id="KW-0472">Membrane</keyword>
<dbReference type="NCBIfam" id="TIGR00159">
    <property type="entry name" value="diadenylate cyclase CdaA"/>
    <property type="match status" value="1"/>
</dbReference>
<evidence type="ECO:0000256" key="9">
    <source>
        <dbReference type="ARBA" id="ARBA00023136"/>
    </source>
</evidence>
<evidence type="ECO:0000256" key="7">
    <source>
        <dbReference type="ARBA" id="ARBA00022840"/>
    </source>
</evidence>
<dbReference type="Gene3D" id="3.40.1700.10">
    <property type="entry name" value="DNA integrity scanning protein, DisA, N-terminal domain"/>
    <property type="match status" value="1"/>
</dbReference>
<evidence type="ECO:0000256" key="4">
    <source>
        <dbReference type="ARBA" id="ARBA00022692"/>
    </source>
</evidence>
<evidence type="ECO:0000256" key="3">
    <source>
        <dbReference type="ARBA" id="ARBA00022679"/>
    </source>
</evidence>
<comment type="caution">
    <text evidence="12">The sequence shown here is derived from an EMBL/GenBank/DDBJ whole genome shotgun (WGS) entry which is preliminary data.</text>
</comment>
<dbReference type="Pfam" id="PF02457">
    <property type="entry name" value="DAC"/>
    <property type="match status" value="1"/>
</dbReference>
<evidence type="ECO:0000256" key="8">
    <source>
        <dbReference type="ARBA" id="ARBA00022989"/>
    </source>
</evidence>
<evidence type="ECO:0000313" key="13">
    <source>
        <dbReference type="Proteomes" id="UP001241537"/>
    </source>
</evidence>
<organism evidence="12 13">
    <name type="scientific">Moryella indoligenes</name>
    <dbReference type="NCBI Taxonomy" id="371674"/>
    <lineage>
        <taxon>Bacteria</taxon>
        <taxon>Bacillati</taxon>
        <taxon>Bacillota</taxon>
        <taxon>Clostridia</taxon>
        <taxon>Lachnospirales</taxon>
        <taxon>Lachnospiraceae</taxon>
        <taxon>Moryella</taxon>
    </lineage>
</organism>
<keyword evidence="3 10" id="KW-0808">Transferase</keyword>
<dbReference type="GO" id="GO:0106408">
    <property type="term" value="F:diadenylate cyclase activity"/>
    <property type="evidence" value="ECO:0007669"/>
    <property type="project" value="UniProtKB-EC"/>
</dbReference>
<dbReference type="PANTHER" id="PTHR34185:SF1">
    <property type="entry name" value="DIADENYLATE CYCLASE"/>
    <property type="match status" value="1"/>
</dbReference>
<dbReference type="EC" id="2.7.7.85" evidence="10"/>